<dbReference type="AlphaFoldDB" id="A0AAJ5C3Z6"/>
<proteinExistence type="predicted"/>
<dbReference type="GO" id="GO:0016020">
    <property type="term" value="C:membrane"/>
    <property type="evidence" value="ECO:0007669"/>
    <property type="project" value="UniProtKB-SubCell"/>
</dbReference>
<gene>
    <name evidence="8" type="ORF">MEPE_01685</name>
</gene>
<feature type="transmembrane region" description="Helical" evidence="6">
    <location>
        <begin position="90"/>
        <end position="115"/>
    </location>
</feature>
<dbReference type="Pfam" id="PF05241">
    <property type="entry name" value="EBP"/>
    <property type="match status" value="1"/>
</dbReference>
<reference evidence="8" key="1">
    <citation type="submission" date="2023-10" db="EMBL/GenBank/DDBJ databases">
        <authorList>
            <person name="Guldener U."/>
        </authorList>
    </citation>
    <scope>NUCLEOTIDE SEQUENCE</scope>
    <source>
        <strain evidence="8">Mp4</strain>
    </source>
</reference>
<dbReference type="GO" id="GO:0005783">
    <property type="term" value="C:endoplasmic reticulum"/>
    <property type="evidence" value="ECO:0007669"/>
    <property type="project" value="TreeGrafter"/>
</dbReference>
<keyword evidence="4 5" id="KW-0472">Membrane</keyword>
<evidence type="ECO:0000256" key="5">
    <source>
        <dbReference type="PROSITE-ProRule" id="PRU01087"/>
    </source>
</evidence>
<accession>A0AAJ5C3Z6</accession>
<feature type="transmembrane region" description="Helical" evidence="6">
    <location>
        <begin position="29"/>
        <end position="51"/>
    </location>
</feature>
<evidence type="ECO:0000256" key="4">
    <source>
        <dbReference type="ARBA" id="ARBA00023136"/>
    </source>
</evidence>
<organism evidence="8 9">
    <name type="scientific">Melanopsichium pennsylvanicum</name>
    <dbReference type="NCBI Taxonomy" id="63383"/>
    <lineage>
        <taxon>Eukaryota</taxon>
        <taxon>Fungi</taxon>
        <taxon>Dikarya</taxon>
        <taxon>Basidiomycota</taxon>
        <taxon>Ustilaginomycotina</taxon>
        <taxon>Ustilaginomycetes</taxon>
        <taxon>Ustilaginales</taxon>
        <taxon>Ustilaginaceae</taxon>
        <taxon>Melanopsichium</taxon>
    </lineage>
</organism>
<comment type="caution">
    <text evidence="8">The sequence shown here is derived from an EMBL/GenBank/DDBJ whole genome shotgun (WGS) entry which is preliminary data.</text>
</comment>
<evidence type="ECO:0000313" key="9">
    <source>
        <dbReference type="Proteomes" id="UP001294444"/>
    </source>
</evidence>
<evidence type="ECO:0000313" key="8">
    <source>
        <dbReference type="EMBL" id="SNX82979.1"/>
    </source>
</evidence>
<dbReference type="InterPro" id="IPR051987">
    <property type="entry name" value="Sigma-2_receptor-like"/>
</dbReference>
<dbReference type="InterPro" id="IPR033118">
    <property type="entry name" value="EXPERA"/>
</dbReference>
<protein>
    <recommendedName>
        <fullName evidence="7">EXPERA domain-containing protein</fullName>
    </recommendedName>
</protein>
<keyword evidence="9" id="KW-1185">Reference proteome</keyword>
<feature type="transmembrane region" description="Helical" evidence="6">
    <location>
        <begin position="164"/>
        <end position="183"/>
    </location>
</feature>
<evidence type="ECO:0000256" key="6">
    <source>
        <dbReference type="SAM" id="Phobius"/>
    </source>
</evidence>
<dbReference type="PANTHER" id="PTHR31204">
    <property type="entry name" value="SIGMA INTRACELLULAR RECEPTOR 2"/>
    <property type="match status" value="1"/>
</dbReference>
<name>A0AAJ5C3Z6_9BASI</name>
<sequence length="204" mass="22227">MSSTMSRTTVAENVAVSRPKTLTERPIDVLYLAYFGIHLLASIAVDAQLTYPPYSQRLFPQPLRKVLSDYMSTSGDPFLAAAARGSGEHVWFRVLLMSETFVQIPFFVMAIWGLLNDEKRTYPLMVGYGTLAASSTLQCIASVLFGKDGSELTSAQIGGLLQNYVPFCLIPTLLTVDMILRIVNLLGANSSTHAAVGKEAGKDE</sequence>
<keyword evidence="3 5" id="KW-1133">Transmembrane helix</keyword>
<dbReference type="Proteomes" id="UP001294444">
    <property type="component" value="Unassembled WGS sequence"/>
</dbReference>
<evidence type="ECO:0000256" key="2">
    <source>
        <dbReference type="ARBA" id="ARBA00022692"/>
    </source>
</evidence>
<evidence type="ECO:0000256" key="3">
    <source>
        <dbReference type="ARBA" id="ARBA00022989"/>
    </source>
</evidence>
<evidence type="ECO:0000256" key="1">
    <source>
        <dbReference type="ARBA" id="ARBA00004141"/>
    </source>
</evidence>
<dbReference type="PROSITE" id="PS51751">
    <property type="entry name" value="EXPERA"/>
    <property type="match status" value="1"/>
</dbReference>
<dbReference type="PANTHER" id="PTHR31204:SF1">
    <property type="entry name" value="SIGMA INTRACELLULAR RECEPTOR 2"/>
    <property type="match status" value="1"/>
</dbReference>
<dbReference type="EMBL" id="OAPG01000003">
    <property type="protein sequence ID" value="SNX82979.1"/>
    <property type="molecule type" value="Genomic_DNA"/>
</dbReference>
<feature type="transmembrane region" description="Helical" evidence="6">
    <location>
        <begin position="122"/>
        <end position="144"/>
    </location>
</feature>
<feature type="domain" description="EXPERA" evidence="7">
    <location>
        <begin position="27"/>
        <end position="175"/>
    </location>
</feature>
<comment type="subcellular location">
    <subcellularLocation>
        <location evidence="1">Membrane</location>
        <topology evidence="1">Multi-pass membrane protein</topology>
    </subcellularLocation>
</comment>
<keyword evidence="2 5" id="KW-0812">Transmembrane</keyword>
<evidence type="ECO:0000259" key="7">
    <source>
        <dbReference type="PROSITE" id="PS51751"/>
    </source>
</evidence>